<accession>A0A7Y6EFZ7</accession>
<keyword evidence="4" id="KW-0326">Glycosidase</keyword>
<comment type="caution">
    <text evidence="4">The sequence shown here is derived from an EMBL/GenBank/DDBJ whole genome shotgun (WGS) entry which is preliminary data.</text>
</comment>
<keyword evidence="1" id="KW-0328">Glycosyltransferase</keyword>
<dbReference type="Gene3D" id="2.115.10.20">
    <property type="entry name" value="Glycosyl hydrolase domain, family 43"/>
    <property type="match status" value="1"/>
</dbReference>
<dbReference type="Proteomes" id="UP000536441">
    <property type="component" value="Unassembled WGS sequence"/>
</dbReference>
<evidence type="ECO:0000313" key="5">
    <source>
        <dbReference type="Proteomes" id="UP000536441"/>
    </source>
</evidence>
<keyword evidence="2" id="KW-0808">Transferase</keyword>
<dbReference type="RefSeq" id="WP_175312453.1">
    <property type="nucleotide sequence ID" value="NZ_CBCRYR010000002.1"/>
</dbReference>
<organism evidence="4 5">
    <name type="scientific">Sphingomonas zeae</name>
    <dbReference type="NCBI Taxonomy" id="1646122"/>
    <lineage>
        <taxon>Bacteria</taxon>
        <taxon>Pseudomonadati</taxon>
        <taxon>Pseudomonadota</taxon>
        <taxon>Alphaproteobacteria</taxon>
        <taxon>Sphingomonadales</taxon>
        <taxon>Sphingomonadaceae</taxon>
        <taxon>Sphingomonas</taxon>
    </lineage>
</organism>
<keyword evidence="5" id="KW-1185">Reference proteome</keyword>
<dbReference type="GO" id="GO:0016757">
    <property type="term" value="F:glycosyltransferase activity"/>
    <property type="evidence" value="ECO:0007669"/>
    <property type="project" value="UniProtKB-KW"/>
</dbReference>
<dbReference type="PANTHER" id="PTHR34106">
    <property type="entry name" value="GLYCOSIDASE"/>
    <property type="match status" value="1"/>
</dbReference>
<dbReference type="PANTHER" id="PTHR34106:SF4">
    <property type="entry name" value="BLL5143 PROTEIN"/>
    <property type="match status" value="1"/>
</dbReference>
<reference evidence="4 5" key="1">
    <citation type="submission" date="2020-05" db="EMBL/GenBank/DDBJ databases">
        <title>Genome Sequencing of Type Strains.</title>
        <authorList>
            <person name="Lemaire J.F."/>
            <person name="Inderbitzin P."/>
            <person name="Gregorio O.A."/>
            <person name="Collins S.B."/>
            <person name="Wespe N."/>
            <person name="Knight-Connoni V."/>
        </authorList>
    </citation>
    <scope>NUCLEOTIDE SEQUENCE [LARGE SCALE GENOMIC DNA]</scope>
    <source>
        <strain evidence="4 5">DSM 100049</strain>
    </source>
</reference>
<gene>
    <name evidence="4" type="ORF">HP438_12830</name>
</gene>
<dbReference type="InterPro" id="IPR023296">
    <property type="entry name" value="Glyco_hydro_beta-prop_sf"/>
</dbReference>
<dbReference type="GO" id="GO:0016798">
    <property type="term" value="F:hydrolase activity, acting on glycosyl bonds"/>
    <property type="evidence" value="ECO:0007669"/>
    <property type="project" value="UniProtKB-KW"/>
</dbReference>
<evidence type="ECO:0000256" key="1">
    <source>
        <dbReference type="ARBA" id="ARBA00022676"/>
    </source>
</evidence>
<dbReference type="EMBL" id="JABMCH010000066">
    <property type="protein sequence ID" value="NUU47854.1"/>
    <property type="molecule type" value="Genomic_DNA"/>
</dbReference>
<evidence type="ECO:0000256" key="3">
    <source>
        <dbReference type="ARBA" id="ARBA00024356"/>
    </source>
</evidence>
<sequence>MPAGDIFDIMNFKLRPDPTRTVIRPFVPGDPDGVSKSRSRPQRIADRIAAIPSDKVERFRSLLAQPLAERIEEPELHLAQHYERLRTRHGLAPMDPARAIVAGAFFSQEYAFESAALFNPSLVLHPDQTGLEPREVRLIMSLRGIGEGHISSATFRILRWKPGGEPVLEAVNARAVMPTIECEADDIVTFSWPGDMSPSDAVLFPVLPSQRQGIEDLRMVTFTDDDGSSRLFATYTAFSGSHARSEMLEMTKHTSFTLRPLTGRCAQNKGMALFPRKIDGRFAMLGRLDNENLYFMQSDDPYHWDAADLLIEPEHDWEIIQIGNCGSPIEIDQGWLVLTHGVGMVRSYAIGAVLLDRDNPSRVLARTAEPILSPRADERGGYVPNVVYSCGGIVHDRTLMLPYAVADQYTAFATASLDKVLAAMS</sequence>
<protein>
    <submittedName>
        <fullName evidence="4">Glycosidase</fullName>
    </submittedName>
</protein>
<dbReference type="SUPFAM" id="SSF75005">
    <property type="entry name" value="Arabinanase/levansucrase/invertase"/>
    <property type="match status" value="1"/>
</dbReference>
<dbReference type="Pfam" id="PF04041">
    <property type="entry name" value="Glyco_hydro_130"/>
    <property type="match status" value="1"/>
</dbReference>
<name>A0A7Y6EFZ7_9SPHN</name>
<dbReference type="CDD" id="cd18613">
    <property type="entry name" value="GH130"/>
    <property type="match status" value="1"/>
</dbReference>
<evidence type="ECO:0000256" key="2">
    <source>
        <dbReference type="ARBA" id="ARBA00022679"/>
    </source>
</evidence>
<dbReference type="AlphaFoldDB" id="A0A7Y6EFZ7"/>
<keyword evidence="4" id="KW-0378">Hydrolase</keyword>
<dbReference type="InterPro" id="IPR007184">
    <property type="entry name" value="Mannoside_phosphorylase"/>
</dbReference>
<proteinExistence type="inferred from homology"/>
<evidence type="ECO:0000313" key="4">
    <source>
        <dbReference type="EMBL" id="NUU47854.1"/>
    </source>
</evidence>
<comment type="similarity">
    <text evidence="3">Belongs to the glycosyl hydrolase 130 family.</text>
</comment>